<gene>
    <name evidence="1" type="ORF">UFOVP1382_88</name>
</gene>
<name>A0A6J5S4I1_9CAUD</name>
<protein>
    <submittedName>
        <fullName evidence="1">Uncharacterized protein</fullName>
    </submittedName>
</protein>
<organism evidence="1">
    <name type="scientific">uncultured Caudovirales phage</name>
    <dbReference type="NCBI Taxonomy" id="2100421"/>
    <lineage>
        <taxon>Viruses</taxon>
        <taxon>Duplodnaviria</taxon>
        <taxon>Heunggongvirae</taxon>
        <taxon>Uroviricota</taxon>
        <taxon>Caudoviricetes</taxon>
        <taxon>Peduoviridae</taxon>
        <taxon>Maltschvirus</taxon>
        <taxon>Maltschvirus maltsch</taxon>
    </lineage>
</organism>
<evidence type="ECO:0000313" key="1">
    <source>
        <dbReference type="EMBL" id="CAB4203472.1"/>
    </source>
</evidence>
<dbReference type="EMBL" id="LR797331">
    <property type="protein sequence ID" value="CAB4203472.1"/>
    <property type="molecule type" value="Genomic_DNA"/>
</dbReference>
<accession>A0A6J5S4I1</accession>
<sequence length="234" mass="25515">MQGIPRGYISNLEKATSFVFTRAHEKLLRASRCGWSYVEFGAAQIDDKRPYGNGDVEADVCRILGWAKGADGEWSGAQRLLAARLHAETRVALQIVLDKLGGAPDLCGRWSKGTFGWELVAPIDASNEPVDPGAFSDVSGPQVGMVAFWRHEGSFLWGVVSGVGERHGQPWVETIGYGKGNVFTPEFWLPNNEETTKIQAGLNLAKAVRADAREKAQFAFLDSVDKLTSKYVAG</sequence>
<reference evidence="1" key="1">
    <citation type="submission" date="2020-05" db="EMBL/GenBank/DDBJ databases">
        <authorList>
            <person name="Chiriac C."/>
            <person name="Salcher M."/>
            <person name="Ghai R."/>
            <person name="Kavagutti S V."/>
        </authorList>
    </citation>
    <scope>NUCLEOTIDE SEQUENCE</scope>
</reference>
<proteinExistence type="predicted"/>